<gene>
    <name evidence="2" type="ORF">TL16_g06103</name>
</gene>
<feature type="chain" id="PRO_5040744011" evidence="1">
    <location>
        <begin position="20"/>
        <end position="398"/>
    </location>
</feature>
<reference evidence="3" key="1">
    <citation type="journal article" date="2023" name="Commun. Biol.">
        <title>Genome analysis of Parmales, the sister group of diatoms, reveals the evolutionary specialization of diatoms from phago-mixotrophs to photoautotrophs.</title>
        <authorList>
            <person name="Ban H."/>
            <person name="Sato S."/>
            <person name="Yoshikawa S."/>
            <person name="Yamada K."/>
            <person name="Nakamura Y."/>
            <person name="Ichinomiya M."/>
            <person name="Sato N."/>
            <person name="Blanc-Mathieu R."/>
            <person name="Endo H."/>
            <person name="Kuwata A."/>
            <person name="Ogata H."/>
        </authorList>
    </citation>
    <scope>NUCLEOTIDE SEQUENCE [LARGE SCALE GENOMIC DNA]</scope>
</reference>
<protein>
    <submittedName>
        <fullName evidence="2">Uncharacterized protein</fullName>
    </submittedName>
</protein>
<dbReference type="AlphaFoldDB" id="A0A9W7AM95"/>
<sequence length="398" mass="43461">MKLFHSLTALLSLATLAHSIKYTRLTPSFINYAAESRNYKESPNTLYITNRNGGLAAVNITSAKQFDLIALWENDYPIEGQDRLDNFMVVTELAKGPDGAYPTSTGPKLHIFDLSLETTPNFELKPFQSIDLSGSIDAILHVKLTKLASGEIFAIITAGFAETVEGGVIFVNLTPHYNTLTEQTDPPYVKVLSTGIDQPEGIIISPTSPSTALVGGIKSSKIGIIDFSDFQNPLVLEERDDYGAQLVGAKKSDQPFSTTLNSNYVVLAQWGLTGGAMILDCTDSLNPKIVDETGWYHSLSLSYSNRVKLYKDLIVLPLEQPIGGFATIILEENGKLGEVREEHYPIGEIDKGDSTVDSSKSYCLAINEGGWVYSFVAETNAVYVYCVWEVTGIGRSCS</sequence>
<dbReference type="Proteomes" id="UP001162640">
    <property type="component" value="Unassembled WGS sequence"/>
</dbReference>
<organism evidence="2 3">
    <name type="scientific">Triparma laevis f. inornata</name>
    <dbReference type="NCBI Taxonomy" id="1714386"/>
    <lineage>
        <taxon>Eukaryota</taxon>
        <taxon>Sar</taxon>
        <taxon>Stramenopiles</taxon>
        <taxon>Ochrophyta</taxon>
        <taxon>Bolidophyceae</taxon>
        <taxon>Parmales</taxon>
        <taxon>Triparmaceae</taxon>
        <taxon>Triparma</taxon>
    </lineage>
</organism>
<evidence type="ECO:0000313" key="3">
    <source>
        <dbReference type="Proteomes" id="UP001162640"/>
    </source>
</evidence>
<evidence type="ECO:0000313" key="2">
    <source>
        <dbReference type="EMBL" id="GMH73141.1"/>
    </source>
</evidence>
<name>A0A9W7AM95_9STRA</name>
<proteinExistence type="predicted"/>
<feature type="signal peptide" evidence="1">
    <location>
        <begin position="1"/>
        <end position="19"/>
    </location>
</feature>
<accession>A0A9W7AM95</accession>
<dbReference type="EMBL" id="BLQM01000182">
    <property type="protein sequence ID" value="GMH73141.1"/>
    <property type="molecule type" value="Genomic_DNA"/>
</dbReference>
<keyword evidence="1" id="KW-0732">Signal</keyword>
<evidence type="ECO:0000256" key="1">
    <source>
        <dbReference type="SAM" id="SignalP"/>
    </source>
</evidence>
<comment type="caution">
    <text evidence="2">The sequence shown here is derived from an EMBL/GenBank/DDBJ whole genome shotgun (WGS) entry which is preliminary data.</text>
</comment>